<proteinExistence type="predicted"/>
<evidence type="ECO:0000259" key="2">
    <source>
        <dbReference type="PROSITE" id="PS50144"/>
    </source>
</evidence>
<feature type="domain" description="MATH" evidence="2">
    <location>
        <begin position="63"/>
        <end position="185"/>
    </location>
</feature>
<dbReference type="PROSITE" id="PS50097">
    <property type="entry name" value="BTB"/>
    <property type="match status" value="1"/>
</dbReference>
<dbReference type="Gene3D" id="2.60.210.10">
    <property type="entry name" value="Apoptosis, Tumor Necrosis Factor Receptor Associated Protein 2, Chain A"/>
    <property type="match status" value="1"/>
</dbReference>
<evidence type="ECO:0000313" key="3">
    <source>
        <dbReference type="EMBL" id="CAL1275371.1"/>
    </source>
</evidence>
<reference evidence="3 4" key="1">
    <citation type="submission" date="2024-04" db="EMBL/GenBank/DDBJ databases">
        <authorList>
            <person name="Rising A."/>
            <person name="Reimegard J."/>
            <person name="Sonavane S."/>
            <person name="Akerstrom W."/>
            <person name="Nylinder S."/>
            <person name="Hedman E."/>
            <person name="Kallberg Y."/>
        </authorList>
    </citation>
    <scope>NUCLEOTIDE SEQUENCE [LARGE SCALE GENOMIC DNA]</scope>
</reference>
<keyword evidence="4" id="KW-1185">Reference proteome</keyword>
<protein>
    <recommendedName>
        <fullName evidence="5">Speckle-type POZ protein</fullName>
    </recommendedName>
</protein>
<dbReference type="InterPro" id="IPR002083">
    <property type="entry name" value="MATH/TRAF_dom"/>
</dbReference>
<dbReference type="Proteomes" id="UP001497382">
    <property type="component" value="Unassembled WGS sequence"/>
</dbReference>
<dbReference type="InterPro" id="IPR008974">
    <property type="entry name" value="TRAF-like"/>
</dbReference>
<dbReference type="InterPro" id="IPR011333">
    <property type="entry name" value="SKP1/BTB/POZ_sf"/>
</dbReference>
<dbReference type="SMART" id="SM00225">
    <property type="entry name" value="BTB"/>
    <property type="match status" value="1"/>
</dbReference>
<evidence type="ECO:0000259" key="1">
    <source>
        <dbReference type="PROSITE" id="PS50097"/>
    </source>
</evidence>
<dbReference type="AlphaFoldDB" id="A0AAV1ZY31"/>
<dbReference type="SUPFAM" id="SSF49599">
    <property type="entry name" value="TRAF domain-like"/>
    <property type="match status" value="1"/>
</dbReference>
<dbReference type="PROSITE" id="PS50144">
    <property type="entry name" value="MATH"/>
    <property type="match status" value="1"/>
</dbReference>
<dbReference type="GO" id="GO:0030163">
    <property type="term" value="P:protein catabolic process"/>
    <property type="evidence" value="ECO:0007669"/>
    <property type="project" value="UniProtKB-ARBA"/>
</dbReference>
<accession>A0AAV1ZY31</accession>
<name>A0AAV1ZY31_9ARAC</name>
<dbReference type="EMBL" id="CAXIEN010000084">
    <property type="protein sequence ID" value="CAL1275371.1"/>
    <property type="molecule type" value="Genomic_DNA"/>
</dbReference>
<feature type="domain" description="BTB" evidence="1">
    <location>
        <begin position="381"/>
        <end position="448"/>
    </location>
</feature>
<dbReference type="CDD" id="cd00121">
    <property type="entry name" value="MATH"/>
    <property type="match status" value="1"/>
</dbReference>
<gene>
    <name evidence="3" type="ORF">LARSCL_LOCUS8025</name>
</gene>
<dbReference type="CDD" id="cd18186">
    <property type="entry name" value="BTB_POZ_ZBTB_KLHL-like"/>
    <property type="match status" value="1"/>
</dbReference>
<dbReference type="InterPro" id="IPR000210">
    <property type="entry name" value="BTB/POZ_dom"/>
</dbReference>
<dbReference type="Pfam" id="PF00651">
    <property type="entry name" value="BTB"/>
    <property type="match status" value="1"/>
</dbReference>
<comment type="caution">
    <text evidence="3">The sequence shown here is derived from an EMBL/GenBank/DDBJ whole genome shotgun (WGS) entry which is preliminary data.</text>
</comment>
<dbReference type="PANTHER" id="PTHR24413">
    <property type="entry name" value="SPECKLE-TYPE POZ PROTEIN"/>
    <property type="match status" value="1"/>
</dbReference>
<dbReference type="Gene3D" id="3.30.710.10">
    <property type="entry name" value="Potassium Channel Kv1.1, Chain A"/>
    <property type="match status" value="1"/>
</dbReference>
<organism evidence="3 4">
    <name type="scientific">Larinioides sclopetarius</name>
    <dbReference type="NCBI Taxonomy" id="280406"/>
    <lineage>
        <taxon>Eukaryota</taxon>
        <taxon>Metazoa</taxon>
        <taxon>Ecdysozoa</taxon>
        <taxon>Arthropoda</taxon>
        <taxon>Chelicerata</taxon>
        <taxon>Arachnida</taxon>
        <taxon>Araneae</taxon>
        <taxon>Araneomorphae</taxon>
        <taxon>Entelegynae</taxon>
        <taxon>Araneoidea</taxon>
        <taxon>Araneidae</taxon>
        <taxon>Larinioides</taxon>
    </lineage>
</organism>
<dbReference type="SUPFAM" id="SSF54695">
    <property type="entry name" value="POZ domain"/>
    <property type="match status" value="1"/>
</dbReference>
<dbReference type="Gene3D" id="1.25.40.420">
    <property type="match status" value="1"/>
</dbReference>
<sequence>MSIYIFRITNPFQLKSHQCLFLCLFNDLLAGVYSSQSLSLTVFCVLKGCAMTDSEYDVKEPAHFTYIWTIENMCLSCDVDSPIFTVKEMEMTKWYLRINTCDSESVHLDIRRHYDDDGPKSIEIKFELSFLGDDGLPLTEEVEVDNFDKTNPRYGFLKFANLNEVFFRRRAKFLPKDALTVRCRMWRTGTEISKLDSCFARTRLRPRRHLFVWAIREFSTLQRGQVRKILLETVSNNHLAFELFLTEKDGEEYISINTQDSVDFDIYMHTVKICLLDFEGKVVHSAEGQVEFENFLKKDRVMGDKESLLPNDVLLLRCEAEMTTDIVWSVIENYRYLNSMSSEVIATDTGNIILCEQDETSDVNSSFAEAMESLLEEGTLSDVSLQAGSKSFPAHKCILSARSPVFKAMFSGDNNDKTSNSIEIPDLDEDTLRELLSYIYSDAVGEVEWQGAIDLYRAANKFELLELKRRCATSLKSDLSVSNVCAILSIADLHYDRELREAAQDFVMRQEAEFFTSDMWQSFKEENSKLAWEIVERVLCNMKR</sequence>
<evidence type="ECO:0008006" key="5">
    <source>
        <dbReference type="Google" id="ProtNLM"/>
    </source>
</evidence>
<evidence type="ECO:0000313" key="4">
    <source>
        <dbReference type="Proteomes" id="UP001497382"/>
    </source>
</evidence>